<reference evidence="1 2" key="1">
    <citation type="submission" date="2023-03" db="EMBL/GenBank/DDBJ databases">
        <title>High recombination rates correlate with genetic variation in Cardiocondyla obscurior ants.</title>
        <authorList>
            <person name="Errbii M."/>
        </authorList>
    </citation>
    <scope>NUCLEOTIDE SEQUENCE [LARGE SCALE GENOMIC DNA]</scope>
    <source>
        <strain evidence="1">Alpha-2009</strain>
        <tissue evidence="1">Whole body</tissue>
    </source>
</reference>
<sequence>MNEIQRSSPQEEEGTLEASDVHISPQEEEEVNQEASAAIFLAPLVEVRQDSQMIMSVVIRNVLHFSPLAEVMQGSRVVVMMSETSFHIRNAEKWFFTSKIVYTINANCMTLKTTSANYRTVWIHNQRCTTSRELENTKAFHKKNVVGGV</sequence>
<evidence type="ECO:0000313" key="2">
    <source>
        <dbReference type="Proteomes" id="UP001430953"/>
    </source>
</evidence>
<accession>A0AAW2ENX0</accession>
<comment type="caution">
    <text evidence="1">The sequence shown here is derived from an EMBL/GenBank/DDBJ whole genome shotgun (WGS) entry which is preliminary data.</text>
</comment>
<dbReference type="AlphaFoldDB" id="A0AAW2ENX0"/>
<evidence type="ECO:0000313" key="1">
    <source>
        <dbReference type="EMBL" id="KAL0103755.1"/>
    </source>
</evidence>
<dbReference type="EMBL" id="JADYXP020000021">
    <property type="protein sequence ID" value="KAL0103755.1"/>
    <property type="molecule type" value="Genomic_DNA"/>
</dbReference>
<name>A0AAW2ENX0_9HYME</name>
<proteinExistence type="predicted"/>
<organism evidence="1 2">
    <name type="scientific">Cardiocondyla obscurior</name>
    <dbReference type="NCBI Taxonomy" id="286306"/>
    <lineage>
        <taxon>Eukaryota</taxon>
        <taxon>Metazoa</taxon>
        <taxon>Ecdysozoa</taxon>
        <taxon>Arthropoda</taxon>
        <taxon>Hexapoda</taxon>
        <taxon>Insecta</taxon>
        <taxon>Pterygota</taxon>
        <taxon>Neoptera</taxon>
        <taxon>Endopterygota</taxon>
        <taxon>Hymenoptera</taxon>
        <taxon>Apocrita</taxon>
        <taxon>Aculeata</taxon>
        <taxon>Formicoidea</taxon>
        <taxon>Formicidae</taxon>
        <taxon>Myrmicinae</taxon>
        <taxon>Cardiocondyla</taxon>
    </lineage>
</organism>
<keyword evidence="2" id="KW-1185">Reference proteome</keyword>
<dbReference type="Proteomes" id="UP001430953">
    <property type="component" value="Unassembled WGS sequence"/>
</dbReference>
<protein>
    <submittedName>
        <fullName evidence="1">Uncharacterized protein</fullName>
    </submittedName>
</protein>
<gene>
    <name evidence="1" type="ORF">PUN28_017792</name>
</gene>